<gene>
    <name evidence="3" type="ORF">EV102420_26_00610</name>
</gene>
<keyword evidence="2" id="KW-0732">Signal</keyword>
<feature type="chain" id="PRO_5001865196" evidence="2">
    <location>
        <begin position="23"/>
        <end position="77"/>
    </location>
</feature>
<sequence>MKTIKTLAAATVLSALSFGAFAAQPSYNTASQTTYPSATFSVTDTEAGSNIQPGSQNTGRSTDDAFNAKTLVAGEWY</sequence>
<proteinExistence type="predicted"/>
<dbReference type="eggNOG" id="ENOG5032YW3">
    <property type="taxonomic scope" value="Bacteria"/>
</dbReference>
<dbReference type="RefSeq" id="WP_042394828.1">
    <property type="nucleotide sequence ID" value="NZ_BBMZ01000026.1"/>
</dbReference>
<name>A0A090V5H5_PSEVU</name>
<protein>
    <submittedName>
        <fullName evidence="3">Uncharacterized protein</fullName>
    </submittedName>
</protein>
<keyword evidence="4" id="KW-1185">Reference proteome</keyword>
<dbReference type="AlphaFoldDB" id="A0A090V5H5"/>
<reference evidence="3 4" key="1">
    <citation type="submission" date="2014-09" db="EMBL/GenBank/DDBJ databases">
        <title>Whole genome shotgun sequence of Escherichia vulneris NBRC 102420.</title>
        <authorList>
            <person name="Yoshida Y."/>
            <person name="Hosoyama A."/>
            <person name="Tsuchikane K."/>
            <person name="Ohji S."/>
            <person name="Ichikawa N."/>
            <person name="Kimura A."/>
            <person name="Yamazoe A."/>
            <person name="Ezaki T."/>
            <person name="Fujita N."/>
        </authorList>
    </citation>
    <scope>NUCLEOTIDE SEQUENCE [LARGE SCALE GENOMIC DNA]</scope>
    <source>
        <strain evidence="3 4">NBRC 102420</strain>
    </source>
</reference>
<feature type="region of interest" description="Disordered" evidence="1">
    <location>
        <begin position="44"/>
        <end position="64"/>
    </location>
</feature>
<dbReference type="EMBL" id="BBMZ01000026">
    <property type="protein sequence ID" value="GAL60041.1"/>
    <property type="molecule type" value="Genomic_DNA"/>
</dbReference>
<evidence type="ECO:0000256" key="2">
    <source>
        <dbReference type="SAM" id="SignalP"/>
    </source>
</evidence>
<feature type="signal peptide" evidence="2">
    <location>
        <begin position="1"/>
        <end position="22"/>
    </location>
</feature>
<evidence type="ECO:0000313" key="3">
    <source>
        <dbReference type="EMBL" id="GAL60041.1"/>
    </source>
</evidence>
<evidence type="ECO:0000313" key="4">
    <source>
        <dbReference type="Proteomes" id="UP000029462"/>
    </source>
</evidence>
<comment type="caution">
    <text evidence="3">The sequence shown here is derived from an EMBL/GenBank/DDBJ whole genome shotgun (WGS) entry which is preliminary data.</text>
</comment>
<organism evidence="3 4">
    <name type="scientific">Pseudescherichia vulneris NBRC 102420</name>
    <dbReference type="NCBI Taxonomy" id="1115515"/>
    <lineage>
        <taxon>Bacteria</taxon>
        <taxon>Pseudomonadati</taxon>
        <taxon>Pseudomonadota</taxon>
        <taxon>Gammaproteobacteria</taxon>
        <taxon>Enterobacterales</taxon>
        <taxon>Enterobacteriaceae</taxon>
        <taxon>Pseudescherichia</taxon>
    </lineage>
</organism>
<feature type="compositionally biased region" description="Polar residues" evidence="1">
    <location>
        <begin position="44"/>
        <end position="60"/>
    </location>
</feature>
<accession>A0A090V5H5</accession>
<dbReference type="GeneID" id="88814045"/>
<evidence type="ECO:0000256" key="1">
    <source>
        <dbReference type="SAM" id="MobiDB-lite"/>
    </source>
</evidence>
<dbReference type="OrthoDB" id="6625426at2"/>
<dbReference type="Proteomes" id="UP000029462">
    <property type="component" value="Unassembled WGS sequence"/>
</dbReference>